<name>A0ABV6IWI7_9PROT</name>
<organism evidence="2 3">
    <name type="scientific">Muricoccus vinaceus</name>
    <dbReference type="NCBI Taxonomy" id="424704"/>
    <lineage>
        <taxon>Bacteria</taxon>
        <taxon>Pseudomonadati</taxon>
        <taxon>Pseudomonadota</taxon>
        <taxon>Alphaproteobacteria</taxon>
        <taxon>Acetobacterales</taxon>
        <taxon>Roseomonadaceae</taxon>
        <taxon>Muricoccus</taxon>
    </lineage>
</organism>
<keyword evidence="1" id="KW-0472">Membrane</keyword>
<reference evidence="2 3" key="1">
    <citation type="submission" date="2024-09" db="EMBL/GenBank/DDBJ databases">
        <authorList>
            <person name="Sun Q."/>
            <person name="Mori K."/>
        </authorList>
    </citation>
    <scope>NUCLEOTIDE SEQUENCE [LARGE SCALE GENOMIC DNA]</scope>
    <source>
        <strain evidence="2 3">CCM 7468</strain>
    </source>
</reference>
<keyword evidence="1" id="KW-0812">Transmembrane</keyword>
<dbReference type="Proteomes" id="UP001589789">
    <property type="component" value="Unassembled WGS sequence"/>
</dbReference>
<feature type="transmembrane region" description="Helical" evidence="1">
    <location>
        <begin position="46"/>
        <end position="66"/>
    </location>
</feature>
<accession>A0ABV6IWI7</accession>
<dbReference type="EMBL" id="JBHLVZ010000069">
    <property type="protein sequence ID" value="MFC0387682.1"/>
    <property type="molecule type" value="Genomic_DNA"/>
</dbReference>
<keyword evidence="1" id="KW-1133">Transmembrane helix</keyword>
<dbReference type="RefSeq" id="WP_377053370.1">
    <property type="nucleotide sequence ID" value="NZ_JBHLVZ010000069.1"/>
</dbReference>
<evidence type="ECO:0000313" key="2">
    <source>
        <dbReference type="EMBL" id="MFC0387682.1"/>
    </source>
</evidence>
<feature type="transmembrane region" description="Helical" evidence="1">
    <location>
        <begin position="20"/>
        <end position="40"/>
    </location>
</feature>
<gene>
    <name evidence="2" type="ORF">ACFFIC_19360</name>
</gene>
<keyword evidence="3" id="KW-1185">Reference proteome</keyword>
<proteinExistence type="predicted"/>
<sequence>MLESRLSRTEMHNYSATRWWRSRGGVALIGLGLIVAFYVLREHYVLALGLPYLLLLACPLMHLLMYHGHGGHNGGTSSQVRGAVQDARQPRTGLQLREILGTSSRALVRSASCPEQADNGILVGLEFTAGRYCAGRSAARKNVGRISCAHASSSRRSGTTRNMPFSA</sequence>
<dbReference type="Pfam" id="PF11666">
    <property type="entry name" value="DUF2933"/>
    <property type="match status" value="1"/>
</dbReference>
<evidence type="ECO:0000256" key="1">
    <source>
        <dbReference type="SAM" id="Phobius"/>
    </source>
</evidence>
<evidence type="ECO:0000313" key="3">
    <source>
        <dbReference type="Proteomes" id="UP001589789"/>
    </source>
</evidence>
<protein>
    <submittedName>
        <fullName evidence="2">DUF2933 domain-containing protein</fullName>
    </submittedName>
</protein>
<dbReference type="InterPro" id="IPR021682">
    <property type="entry name" value="DUF2933"/>
</dbReference>
<comment type="caution">
    <text evidence="2">The sequence shown here is derived from an EMBL/GenBank/DDBJ whole genome shotgun (WGS) entry which is preliminary data.</text>
</comment>